<feature type="transmembrane region" description="Helical" evidence="1">
    <location>
        <begin position="129"/>
        <end position="151"/>
    </location>
</feature>
<evidence type="ECO:0000313" key="2">
    <source>
        <dbReference type="EMBL" id="GIM91797.1"/>
    </source>
</evidence>
<organism evidence="2 3">
    <name type="scientific">Paractinoplanes toevensis</name>
    <dbReference type="NCBI Taxonomy" id="571911"/>
    <lineage>
        <taxon>Bacteria</taxon>
        <taxon>Bacillati</taxon>
        <taxon>Actinomycetota</taxon>
        <taxon>Actinomycetes</taxon>
        <taxon>Micromonosporales</taxon>
        <taxon>Micromonosporaceae</taxon>
        <taxon>Paractinoplanes</taxon>
    </lineage>
</organism>
<feature type="transmembrane region" description="Helical" evidence="1">
    <location>
        <begin position="158"/>
        <end position="181"/>
    </location>
</feature>
<name>A0A919TB50_9ACTN</name>
<evidence type="ECO:0000256" key="1">
    <source>
        <dbReference type="SAM" id="Phobius"/>
    </source>
</evidence>
<keyword evidence="1" id="KW-0812">Transmembrane</keyword>
<protein>
    <submittedName>
        <fullName evidence="2">Uncharacterized protein</fullName>
    </submittedName>
</protein>
<proteinExistence type="predicted"/>
<comment type="caution">
    <text evidence="2">The sequence shown here is derived from an EMBL/GenBank/DDBJ whole genome shotgun (WGS) entry which is preliminary data.</text>
</comment>
<dbReference type="AlphaFoldDB" id="A0A919TB50"/>
<dbReference type="RefSeq" id="WP_213007679.1">
    <property type="nucleotide sequence ID" value="NZ_BOQN01000049.1"/>
</dbReference>
<feature type="transmembrane region" description="Helical" evidence="1">
    <location>
        <begin position="201"/>
        <end position="222"/>
    </location>
</feature>
<reference evidence="2 3" key="1">
    <citation type="submission" date="2021-03" db="EMBL/GenBank/DDBJ databases">
        <title>Whole genome shotgun sequence of Actinoplanes toevensis NBRC 105298.</title>
        <authorList>
            <person name="Komaki H."/>
            <person name="Tamura T."/>
        </authorList>
    </citation>
    <scope>NUCLEOTIDE SEQUENCE [LARGE SCALE GENOMIC DNA]</scope>
    <source>
        <strain evidence="2 3">NBRC 105298</strain>
    </source>
</reference>
<feature type="transmembrane region" description="Helical" evidence="1">
    <location>
        <begin position="86"/>
        <end position="109"/>
    </location>
</feature>
<keyword evidence="1" id="KW-1133">Transmembrane helix</keyword>
<dbReference type="EMBL" id="BOQN01000049">
    <property type="protein sequence ID" value="GIM91797.1"/>
    <property type="molecule type" value="Genomic_DNA"/>
</dbReference>
<evidence type="ECO:0000313" key="3">
    <source>
        <dbReference type="Proteomes" id="UP000677082"/>
    </source>
</evidence>
<keyword evidence="3" id="KW-1185">Reference proteome</keyword>
<accession>A0A919TB50</accession>
<feature type="transmembrane region" description="Helical" evidence="1">
    <location>
        <begin position="56"/>
        <end position="74"/>
    </location>
</feature>
<keyword evidence="1" id="KW-0472">Membrane</keyword>
<gene>
    <name evidence="2" type="ORF">Ato02nite_035900</name>
</gene>
<dbReference type="Proteomes" id="UP000677082">
    <property type="component" value="Unassembled WGS sequence"/>
</dbReference>
<sequence length="236" mass="24587">MRRWAPVAVVGGLLAWTALATPLSVAVGEYFAYYDPQSDPERLEFHRDLAAHVYTTGHWLGQLVAALAGAWLVARSGVYRPATIGRAALAGVLLGLVTGAVAIAAGIRPMRTNGYPSVAADPTMLSEPALRWCLLASSVCFPLWAIIGAAIGGLMRRGGLVVSAAAVLCQPVTLLLVVGVVAPPSSHPVAVSLIVDTGRAALQMVAILLAWATVATAAAIVVGRHRRGTVETSRER</sequence>